<name>T1A2U7_9ZZZZ</name>
<dbReference type="Gene3D" id="1.20.210.10">
    <property type="entry name" value="Cytochrome c oxidase-like, subunit I domain"/>
    <property type="match status" value="1"/>
</dbReference>
<accession>T1A2U7</accession>
<feature type="transmembrane region" description="Helical" evidence="1">
    <location>
        <begin position="12"/>
        <end position="32"/>
    </location>
</feature>
<keyword evidence="1" id="KW-1133">Transmembrane helix</keyword>
<proteinExistence type="predicted"/>
<feature type="transmembrane region" description="Helical" evidence="1">
    <location>
        <begin position="104"/>
        <end position="126"/>
    </location>
</feature>
<comment type="caution">
    <text evidence="2">The sequence shown here is derived from an EMBL/GenBank/DDBJ whole genome shotgun (WGS) entry which is preliminary data.</text>
</comment>
<feature type="transmembrane region" description="Helical" evidence="1">
    <location>
        <begin position="80"/>
        <end position="98"/>
    </location>
</feature>
<feature type="transmembrane region" description="Helical" evidence="1">
    <location>
        <begin position="44"/>
        <end position="68"/>
    </location>
</feature>
<dbReference type="InterPro" id="IPR036927">
    <property type="entry name" value="Cyt_c_oxase-like_su1_sf"/>
</dbReference>
<reference evidence="2" key="2">
    <citation type="journal article" date="2014" name="ISME J.">
        <title>Microbial stratification in low pH oxic and suboxic macroscopic growths along an acid mine drainage.</title>
        <authorList>
            <person name="Mendez-Garcia C."/>
            <person name="Mesa V."/>
            <person name="Sprenger R.R."/>
            <person name="Richter M."/>
            <person name="Diez M.S."/>
            <person name="Solano J."/>
            <person name="Bargiela R."/>
            <person name="Golyshina O.V."/>
            <person name="Manteca A."/>
            <person name="Ramos J.L."/>
            <person name="Gallego J.R."/>
            <person name="Llorente I."/>
            <person name="Martins Dos Santos V.A."/>
            <person name="Jensen O.N."/>
            <person name="Pelaez A.I."/>
            <person name="Sanchez J."/>
            <person name="Ferrer M."/>
        </authorList>
    </citation>
    <scope>NUCLEOTIDE SEQUENCE</scope>
</reference>
<protein>
    <submittedName>
        <fullName evidence="2">Uncharacterized protein</fullName>
    </submittedName>
</protein>
<evidence type="ECO:0000313" key="2">
    <source>
        <dbReference type="EMBL" id="EQD51237.1"/>
    </source>
</evidence>
<reference evidence="2" key="1">
    <citation type="submission" date="2013-08" db="EMBL/GenBank/DDBJ databases">
        <authorList>
            <person name="Mendez C."/>
            <person name="Richter M."/>
            <person name="Ferrer M."/>
            <person name="Sanchez J."/>
        </authorList>
    </citation>
    <scope>NUCLEOTIDE SEQUENCE</scope>
</reference>
<keyword evidence="1" id="KW-0812">Transmembrane</keyword>
<dbReference type="EMBL" id="AUZZ01004980">
    <property type="protein sequence ID" value="EQD51237.1"/>
    <property type="molecule type" value="Genomic_DNA"/>
</dbReference>
<organism evidence="2">
    <name type="scientific">mine drainage metagenome</name>
    <dbReference type="NCBI Taxonomy" id="410659"/>
    <lineage>
        <taxon>unclassified sequences</taxon>
        <taxon>metagenomes</taxon>
        <taxon>ecological metagenomes</taxon>
    </lineage>
</organism>
<evidence type="ECO:0000256" key="1">
    <source>
        <dbReference type="SAM" id="Phobius"/>
    </source>
</evidence>
<dbReference type="AlphaFoldDB" id="T1A2U7"/>
<gene>
    <name evidence="2" type="ORF">B2A_06968</name>
</gene>
<keyword evidence="1" id="KW-0472">Membrane</keyword>
<sequence length="138" mass="14891">MDNVAATSKMVRLYIATGFLYFIIGTVLLALSMSGMVAISKDPIFILLLYGFVTQLIFGVSYIFVPGVSRHSGTSYKNIIAEYILLNAGIIAFEGVALTGQKDIAVLIVGLVALVVAVLLHAINIWRTIIGKKNRNTA</sequence>
<dbReference type="SUPFAM" id="SSF81442">
    <property type="entry name" value="Cytochrome c oxidase subunit I-like"/>
    <property type="match status" value="1"/>
</dbReference>